<proteinExistence type="predicted"/>
<evidence type="ECO:0000256" key="1">
    <source>
        <dbReference type="SAM" id="SignalP"/>
    </source>
</evidence>
<evidence type="ECO:0000313" key="3">
    <source>
        <dbReference type="Proteomes" id="UP000594262"/>
    </source>
</evidence>
<keyword evidence="3" id="KW-1185">Reference proteome</keyword>
<dbReference type="GeneID" id="136805813"/>
<evidence type="ECO:0000313" key="2">
    <source>
        <dbReference type="EnsemblMetazoa" id="CLYHEMP010574.1"/>
    </source>
</evidence>
<reference evidence="2" key="1">
    <citation type="submission" date="2021-01" db="UniProtKB">
        <authorList>
            <consortium name="EnsemblMetazoa"/>
        </authorList>
    </citation>
    <scope>IDENTIFICATION</scope>
</reference>
<sequence length="107" mass="12288">MKTCVILLLAFCVALAIADFSYEENDDGSGSEELTCHQKLRQCLKGARGGWKRNQCRNRFNYCQWMENAGKVEIYNKCINDCSDARNSCEDDQFKCNMDVFKCKMAC</sequence>
<feature type="signal peptide" evidence="1">
    <location>
        <begin position="1"/>
        <end position="18"/>
    </location>
</feature>
<dbReference type="RefSeq" id="XP_066918474.1">
    <property type="nucleotide sequence ID" value="XM_067062373.1"/>
</dbReference>
<accession>A0A7M5WM10</accession>
<keyword evidence="1" id="KW-0732">Signal</keyword>
<organism evidence="2 3">
    <name type="scientific">Clytia hemisphaerica</name>
    <dbReference type="NCBI Taxonomy" id="252671"/>
    <lineage>
        <taxon>Eukaryota</taxon>
        <taxon>Metazoa</taxon>
        <taxon>Cnidaria</taxon>
        <taxon>Hydrozoa</taxon>
        <taxon>Hydroidolina</taxon>
        <taxon>Leptothecata</taxon>
        <taxon>Obeliida</taxon>
        <taxon>Clytiidae</taxon>
        <taxon>Clytia</taxon>
    </lineage>
</organism>
<protein>
    <submittedName>
        <fullName evidence="2">Uncharacterized protein</fullName>
    </submittedName>
</protein>
<dbReference type="Proteomes" id="UP000594262">
    <property type="component" value="Unplaced"/>
</dbReference>
<name>A0A7M5WM10_9CNID</name>
<dbReference type="EnsemblMetazoa" id="CLYHEMT010574.1">
    <property type="protein sequence ID" value="CLYHEMP010574.1"/>
    <property type="gene ID" value="CLYHEMG010574"/>
</dbReference>
<dbReference type="AlphaFoldDB" id="A0A7M5WM10"/>
<feature type="chain" id="PRO_5029639110" evidence="1">
    <location>
        <begin position="19"/>
        <end position="107"/>
    </location>
</feature>